<reference evidence="2" key="1">
    <citation type="submission" date="2019-07" db="EMBL/GenBank/DDBJ databases">
        <authorList>
            <person name="Dittberner H."/>
        </authorList>
    </citation>
    <scope>NUCLEOTIDE SEQUENCE [LARGE SCALE GENOMIC DNA]</scope>
</reference>
<organism evidence="2 3">
    <name type="scientific">Arabis nemorensis</name>
    <dbReference type="NCBI Taxonomy" id="586526"/>
    <lineage>
        <taxon>Eukaryota</taxon>
        <taxon>Viridiplantae</taxon>
        <taxon>Streptophyta</taxon>
        <taxon>Embryophyta</taxon>
        <taxon>Tracheophyta</taxon>
        <taxon>Spermatophyta</taxon>
        <taxon>Magnoliopsida</taxon>
        <taxon>eudicotyledons</taxon>
        <taxon>Gunneridae</taxon>
        <taxon>Pentapetalae</taxon>
        <taxon>rosids</taxon>
        <taxon>malvids</taxon>
        <taxon>Brassicales</taxon>
        <taxon>Brassicaceae</taxon>
        <taxon>Arabideae</taxon>
        <taxon>Arabis</taxon>
    </lineage>
</organism>
<sequence length="89" mass="9256">MSLSSEDEPQLVEEPTPTKSKRPAPTGKGGKAKKVKSSAALKAEWIKGTIVHRFRTHTQVKVAASVTAAEGSGELDSGVPPAGTTKTSK</sequence>
<evidence type="ECO:0000313" key="3">
    <source>
        <dbReference type="Proteomes" id="UP000489600"/>
    </source>
</evidence>
<evidence type="ECO:0000256" key="1">
    <source>
        <dbReference type="SAM" id="MobiDB-lite"/>
    </source>
</evidence>
<comment type="caution">
    <text evidence="2">The sequence shown here is derived from an EMBL/GenBank/DDBJ whole genome shotgun (WGS) entry which is preliminary data.</text>
</comment>
<accession>A0A565BU71</accession>
<dbReference type="Proteomes" id="UP000489600">
    <property type="component" value="Unassembled WGS sequence"/>
</dbReference>
<evidence type="ECO:0000313" key="2">
    <source>
        <dbReference type="EMBL" id="VVB04923.1"/>
    </source>
</evidence>
<protein>
    <submittedName>
        <fullName evidence="2">Uncharacterized protein</fullName>
    </submittedName>
</protein>
<keyword evidence="3" id="KW-1185">Reference proteome</keyword>
<feature type="compositionally biased region" description="Acidic residues" evidence="1">
    <location>
        <begin position="1"/>
        <end position="11"/>
    </location>
</feature>
<gene>
    <name evidence="2" type="ORF">ANE_LOCUS15367</name>
</gene>
<dbReference type="EMBL" id="CABITT030000005">
    <property type="protein sequence ID" value="VVB04923.1"/>
    <property type="molecule type" value="Genomic_DNA"/>
</dbReference>
<proteinExistence type="predicted"/>
<feature type="region of interest" description="Disordered" evidence="1">
    <location>
        <begin position="1"/>
        <end position="39"/>
    </location>
</feature>
<name>A0A565BU71_9BRAS</name>
<dbReference type="AlphaFoldDB" id="A0A565BU71"/>
<feature type="region of interest" description="Disordered" evidence="1">
    <location>
        <begin position="66"/>
        <end position="89"/>
    </location>
</feature>